<reference evidence="2" key="1">
    <citation type="submission" date="2018-02" db="EMBL/GenBank/DDBJ databases">
        <title>Rhizophora mucronata_Transcriptome.</title>
        <authorList>
            <person name="Meera S.P."/>
            <person name="Sreeshan A."/>
            <person name="Augustine A."/>
        </authorList>
    </citation>
    <scope>NUCLEOTIDE SEQUENCE</scope>
    <source>
        <tissue evidence="2">Leaf</tissue>
    </source>
</reference>
<sequence length="126" mass="14963">MPLQTDKPGRIRINVWLIVRILLIFFSFISFIYHLQRCPHVPFNKRLFKIRIWTRVKNSCEFARDPLLQPGQKLRIASFYQLGTNLLPLTFKAFYAFWVFTPQPLAGAETQEKQQEKQSECEKESD</sequence>
<keyword evidence="1" id="KW-0472">Membrane</keyword>
<name>A0A2P2Q8A3_RHIMU</name>
<accession>A0A2P2Q8A3</accession>
<keyword evidence="1" id="KW-0812">Transmembrane</keyword>
<evidence type="ECO:0000256" key="1">
    <source>
        <dbReference type="SAM" id="Phobius"/>
    </source>
</evidence>
<keyword evidence="1" id="KW-1133">Transmembrane helix</keyword>
<organism evidence="2">
    <name type="scientific">Rhizophora mucronata</name>
    <name type="common">Asiatic mangrove</name>
    <dbReference type="NCBI Taxonomy" id="61149"/>
    <lineage>
        <taxon>Eukaryota</taxon>
        <taxon>Viridiplantae</taxon>
        <taxon>Streptophyta</taxon>
        <taxon>Embryophyta</taxon>
        <taxon>Tracheophyta</taxon>
        <taxon>Spermatophyta</taxon>
        <taxon>Magnoliopsida</taxon>
        <taxon>eudicotyledons</taxon>
        <taxon>Gunneridae</taxon>
        <taxon>Pentapetalae</taxon>
        <taxon>rosids</taxon>
        <taxon>fabids</taxon>
        <taxon>Malpighiales</taxon>
        <taxon>Rhizophoraceae</taxon>
        <taxon>Rhizophora</taxon>
    </lineage>
</organism>
<evidence type="ECO:0000313" key="2">
    <source>
        <dbReference type="EMBL" id="MBX63208.1"/>
    </source>
</evidence>
<feature type="transmembrane region" description="Helical" evidence="1">
    <location>
        <begin position="12"/>
        <end position="35"/>
    </location>
</feature>
<dbReference type="EMBL" id="GGEC01082724">
    <property type="protein sequence ID" value="MBX63208.1"/>
    <property type="molecule type" value="Transcribed_RNA"/>
</dbReference>
<protein>
    <submittedName>
        <fullName evidence="2">Uncharacterized protein</fullName>
    </submittedName>
</protein>
<dbReference type="AlphaFoldDB" id="A0A2P2Q8A3"/>
<proteinExistence type="predicted"/>